<feature type="non-terminal residue" evidence="1">
    <location>
        <position position="1"/>
    </location>
</feature>
<evidence type="ECO:0000313" key="2">
    <source>
        <dbReference type="Proteomes" id="UP000786183"/>
    </source>
</evidence>
<keyword evidence="2" id="KW-1185">Reference proteome</keyword>
<dbReference type="Proteomes" id="UP000786183">
    <property type="component" value="Unassembled WGS sequence"/>
</dbReference>
<protein>
    <submittedName>
        <fullName evidence="1">Uncharacterized protein</fullName>
    </submittedName>
</protein>
<reference evidence="1 2" key="1">
    <citation type="submission" date="2020-07" db="EMBL/GenBank/DDBJ databases">
        <title>Transfer of Campylobacter canadensis to the novel genus Avispirillum gen. nov., that also includes two novel species recovered from migratory waterfowl: Avispirillum anseris sp. nov. and Avispirillum brantae sp. nov.</title>
        <authorList>
            <person name="Miller W.G."/>
            <person name="Chapman M.H."/>
            <person name="Yee E."/>
            <person name="Inglis G.D."/>
        </authorList>
    </citation>
    <scope>NUCLEOTIDE SEQUENCE [LARGE SCALE GENOMIC DNA]</scope>
    <source>
        <strain evidence="1 2">L283</strain>
    </source>
</reference>
<gene>
    <name evidence="1" type="ORF">AVCANL283_09040</name>
</gene>
<organism evidence="1 2">
    <name type="scientific">Campylobacter canadensis</name>
    <dbReference type="NCBI Taxonomy" id="449520"/>
    <lineage>
        <taxon>Bacteria</taxon>
        <taxon>Pseudomonadati</taxon>
        <taxon>Campylobacterota</taxon>
        <taxon>Epsilonproteobacteria</taxon>
        <taxon>Campylobacterales</taxon>
        <taxon>Campylobacteraceae</taxon>
        <taxon>Campylobacter</taxon>
    </lineage>
</organism>
<accession>A0ABS7WTX1</accession>
<name>A0ABS7WTX1_9BACT</name>
<sequence>SFITNTKTNKVEISKLTNVAIVQDSAKTETATMKIGKNDDCLTITVKDAKVTFTAKPAAGACNDTLQLSTVKAAFGGKDLVTETDHKAEIDYAASSVNFDF</sequence>
<proteinExistence type="predicted"/>
<comment type="caution">
    <text evidence="1">The sequence shown here is derived from an EMBL/GenBank/DDBJ whole genome shotgun (WGS) entry which is preliminary data.</text>
</comment>
<dbReference type="RefSeq" id="WP_224325639.1">
    <property type="nucleotide sequence ID" value="NZ_JACGBB010000103.1"/>
</dbReference>
<dbReference type="EMBL" id="JACGBB010000103">
    <property type="protein sequence ID" value="MBZ7988231.1"/>
    <property type="molecule type" value="Genomic_DNA"/>
</dbReference>
<evidence type="ECO:0000313" key="1">
    <source>
        <dbReference type="EMBL" id="MBZ7988231.1"/>
    </source>
</evidence>